<feature type="region of interest" description="Disordered" evidence="2">
    <location>
        <begin position="271"/>
        <end position="301"/>
    </location>
</feature>
<dbReference type="InterPro" id="IPR052391">
    <property type="entry name" value="E3_Ligase-Neurotoxin"/>
</dbReference>
<dbReference type="SUPFAM" id="SSF48403">
    <property type="entry name" value="Ankyrin repeat"/>
    <property type="match status" value="1"/>
</dbReference>
<feature type="compositionally biased region" description="Polar residues" evidence="2">
    <location>
        <begin position="817"/>
        <end position="840"/>
    </location>
</feature>
<dbReference type="PANTHER" id="PTHR24133">
    <property type="entry name" value="ANKYRIN DOMAIN-CONTAINING"/>
    <property type="match status" value="1"/>
</dbReference>
<feature type="compositionally biased region" description="Basic and acidic residues" evidence="2">
    <location>
        <begin position="271"/>
        <end position="284"/>
    </location>
</feature>
<keyword evidence="1" id="KW-0040">ANK repeat</keyword>
<feature type="region of interest" description="Disordered" evidence="2">
    <location>
        <begin position="430"/>
        <end position="537"/>
    </location>
</feature>
<name>A0A8D9EWJ9_9HEMI</name>
<dbReference type="InterPro" id="IPR001357">
    <property type="entry name" value="BRCT_dom"/>
</dbReference>
<feature type="compositionally biased region" description="Polar residues" evidence="2">
    <location>
        <begin position="739"/>
        <end position="751"/>
    </location>
</feature>
<feature type="region of interest" description="Disordered" evidence="2">
    <location>
        <begin position="141"/>
        <end position="199"/>
    </location>
</feature>
<feature type="compositionally biased region" description="Basic and acidic residues" evidence="2">
    <location>
        <begin position="160"/>
        <end position="173"/>
    </location>
</feature>
<feature type="compositionally biased region" description="Polar residues" evidence="2">
    <location>
        <begin position="782"/>
        <end position="807"/>
    </location>
</feature>
<feature type="compositionally biased region" description="Basic and acidic residues" evidence="2">
    <location>
        <begin position="491"/>
        <end position="512"/>
    </location>
</feature>
<reference evidence="4" key="1">
    <citation type="submission" date="2021-05" db="EMBL/GenBank/DDBJ databases">
        <authorList>
            <person name="Alioto T."/>
            <person name="Alioto T."/>
            <person name="Gomez Garrido J."/>
        </authorList>
    </citation>
    <scope>NUCLEOTIDE SEQUENCE</scope>
</reference>
<dbReference type="PROSITE" id="PS50297">
    <property type="entry name" value="ANK_REP_REGION"/>
    <property type="match status" value="2"/>
</dbReference>
<feature type="compositionally biased region" description="Basic and acidic residues" evidence="2">
    <location>
        <begin position="653"/>
        <end position="673"/>
    </location>
</feature>
<dbReference type="PROSITE" id="PS50088">
    <property type="entry name" value="ANK_REPEAT"/>
    <property type="match status" value="2"/>
</dbReference>
<organism evidence="4">
    <name type="scientific">Cacopsylla melanoneura</name>
    <dbReference type="NCBI Taxonomy" id="428564"/>
    <lineage>
        <taxon>Eukaryota</taxon>
        <taxon>Metazoa</taxon>
        <taxon>Ecdysozoa</taxon>
        <taxon>Arthropoda</taxon>
        <taxon>Hexapoda</taxon>
        <taxon>Insecta</taxon>
        <taxon>Pterygota</taxon>
        <taxon>Neoptera</taxon>
        <taxon>Paraneoptera</taxon>
        <taxon>Hemiptera</taxon>
        <taxon>Sternorrhyncha</taxon>
        <taxon>Psylloidea</taxon>
        <taxon>Psyllidae</taxon>
        <taxon>Psyllinae</taxon>
        <taxon>Cacopsylla</taxon>
    </lineage>
</organism>
<feature type="compositionally biased region" description="Basic residues" evidence="2">
    <location>
        <begin position="184"/>
        <end position="194"/>
    </location>
</feature>
<feature type="compositionally biased region" description="Low complexity" evidence="2">
    <location>
        <begin position="677"/>
        <end position="696"/>
    </location>
</feature>
<dbReference type="Gene3D" id="1.25.40.20">
    <property type="entry name" value="Ankyrin repeat-containing domain"/>
    <property type="match status" value="1"/>
</dbReference>
<dbReference type="SUPFAM" id="SSF52113">
    <property type="entry name" value="BRCT domain"/>
    <property type="match status" value="2"/>
</dbReference>
<feature type="compositionally biased region" description="Basic and acidic residues" evidence="2">
    <location>
        <begin position="763"/>
        <end position="781"/>
    </location>
</feature>
<feature type="domain" description="BRCT" evidence="3">
    <location>
        <begin position="1139"/>
        <end position="1254"/>
    </location>
</feature>
<protein>
    <submittedName>
        <fullName evidence="4">BRCA1-associated RING domain protein 1</fullName>
    </submittedName>
</protein>
<dbReference type="SMART" id="SM00248">
    <property type="entry name" value="ANK"/>
    <property type="match status" value="3"/>
</dbReference>
<feature type="region of interest" description="Disordered" evidence="2">
    <location>
        <begin position="558"/>
        <end position="577"/>
    </location>
</feature>
<proteinExistence type="predicted"/>
<dbReference type="InterPro" id="IPR036420">
    <property type="entry name" value="BRCT_dom_sf"/>
</dbReference>
<dbReference type="PANTHER" id="PTHR24133:SF40">
    <property type="entry name" value="ANKYRIN REPEAT DOMAIN 44"/>
    <property type="match status" value="1"/>
</dbReference>
<dbReference type="InterPro" id="IPR002110">
    <property type="entry name" value="Ankyrin_rpt"/>
</dbReference>
<feature type="compositionally biased region" description="Polar residues" evidence="2">
    <location>
        <begin position="449"/>
        <end position="459"/>
    </location>
</feature>
<feature type="compositionally biased region" description="Polar residues" evidence="2">
    <location>
        <begin position="850"/>
        <end position="867"/>
    </location>
</feature>
<feature type="repeat" description="ANK" evidence="1">
    <location>
        <begin position="916"/>
        <end position="948"/>
    </location>
</feature>
<dbReference type="PROSITE" id="PS50172">
    <property type="entry name" value="BRCT"/>
    <property type="match status" value="2"/>
</dbReference>
<feature type="region of interest" description="Disordered" evidence="2">
    <location>
        <begin position="613"/>
        <end position="868"/>
    </location>
</feature>
<dbReference type="Pfam" id="PF00023">
    <property type="entry name" value="Ank"/>
    <property type="match status" value="1"/>
</dbReference>
<dbReference type="Pfam" id="PF12796">
    <property type="entry name" value="Ank_2"/>
    <property type="match status" value="1"/>
</dbReference>
<feature type="compositionally biased region" description="Basic and acidic residues" evidence="2">
    <location>
        <begin position="460"/>
        <end position="481"/>
    </location>
</feature>
<accession>A0A8D9EWJ9</accession>
<evidence type="ECO:0000256" key="1">
    <source>
        <dbReference type="PROSITE-ProRule" id="PRU00023"/>
    </source>
</evidence>
<evidence type="ECO:0000313" key="4">
    <source>
        <dbReference type="EMBL" id="CAG6767639.1"/>
    </source>
</evidence>
<evidence type="ECO:0000259" key="3">
    <source>
        <dbReference type="PROSITE" id="PS50172"/>
    </source>
</evidence>
<sequence length="1255" mass="140899">MSSDVEVQIAVDYVCALAETLLCLQCKKLPKKAHHCINCHSVFCFLCVHKCEICPHCHVKYSDKSYLTYYELGDSNVEFIFMMVNRLQKENTRMPLFIKKIAAQNNYISSKSTFEIGNSSKQTEFSDNTDDYNMMHIENNPNVINQVGPDPSPKSELFNDSDHENTSNEESTRDPPWNASPKKLQGKRKDKKHKIETNQAKVKVTKKALNVSEQKMNADVSNNCNQIVENSYSKTENEVQKECKNKMKNDNGSEEDSSLDQLFEELEKLGDQKYPDEHIGDKSSDVTNPENDSSNHVKVNGDIKLNGFEPKTKLSLEEELFGNKIENPNKVIPFVTKTYVNRSKNSSFHEKSSASIFEFDGTIDIECPRGTTFSDYKRYEVLKKDVLHKKPEKESDVKLEQGKKIERKKDTQDEIFEALFQDTKGRAKRKAALLKENSSSKKKTKDAANESSEPFNDVSNAEKADGANKEQRSKRTRKQLELNKNTSEIEDLIRSKKLKTENEATSDAKEEPTNFLKIETNVENESPDVHMKESEEELNQKEINRIICEDNEITLVSRNTRKRKNSKDDEGRDDKKLDTIGKTAQRIPRRKVTSECLTDVEVGNVDDIAKTVQTRPGRRKVTSECSTDVEVSKEKGVDNVTNGKGQTKRTKATSREVAKKNNIDESTLEDKDSNQAGSTNKRTKTSNNNGKNNEPTSEGKESTTEETAFEENHDKFTPKRIPNKRVMKKTALQDKDTPKSNSASSGSTGDYFTSFEETPLSINKDKESTNKDKESTNKDSEQSTPRTSRFNKVSSRDNGSLKTSQTEGLKLPDKVNRTTSSTPSMKNSSTTVVKNPSTLKKNPAIEKENPSTPAASSMKKNPTTPVSSVKKLPALSSMYKRNMKGETLLHTACKKDATKVLTLLKNSMTPNVKDNAGWTPLHDAVSIGNETVVRLLLDSGALVNVPGMDNDTPLHLAARNERPALGRLLIQYGADTELRNLQGYKPLEYFDVIGRPDLKAQILAARTLPSLASTTPAPLPPSCIDLVLYGEGLEKWEMNVLGRLAKSLTSCEQPIIVSTLLQSNVSTIIVRGTPDRLCSPTPNVLRAILSGIKAVDFSWVEQCLSESRVIDAREYEILGTVNYPQARPFLKSKRNNDNMLPGLFNGLQAYLSKPWSPSASLTQEDLRHLLKLGGASVLNREPDPESTNPNEATVLYHVTDPAHRLYRLSQAILYPEQAVPRRLYNMEHVKALGLAWFVACIEQYEIVEPKSLYDE</sequence>
<dbReference type="EMBL" id="HBUF01573995">
    <property type="protein sequence ID" value="CAG6767639.1"/>
    <property type="molecule type" value="Transcribed_RNA"/>
</dbReference>
<evidence type="ECO:0000256" key="2">
    <source>
        <dbReference type="SAM" id="MobiDB-lite"/>
    </source>
</evidence>
<feature type="repeat" description="ANK" evidence="1">
    <location>
        <begin position="949"/>
        <end position="981"/>
    </location>
</feature>
<dbReference type="InterPro" id="IPR036770">
    <property type="entry name" value="Ankyrin_rpt-contain_sf"/>
</dbReference>
<feature type="compositionally biased region" description="Basic and acidic residues" evidence="2">
    <location>
        <begin position="566"/>
        <end position="577"/>
    </location>
</feature>
<dbReference type="AlphaFoldDB" id="A0A8D9EWJ9"/>
<feature type="domain" description="BRCT" evidence="3">
    <location>
        <begin position="1042"/>
        <end position="1117"/>
    </location>
</feature>
<dbReference type="Gene3D" id="3.40.50.10190">
    <property type="entry name" value="BRCT domain"/>
    <property type="match status" value="2"/>
</dbReference>
<feature type="compositionally biased region" description="Basic and acidic residues" evidence="2">
    <location>
        <begin position="527"/>
        <end position="537"/>
    </location>
</feature>